<evidence type="ECO:0000313" key="3">
    <source>
        <dbReference type="Proteomes" id="UP000279330"/>
    </source>
</evidence>
<dbReference type="EMBL" id="MH727556">
    <property type="protein sequence ID" value="AYB70158.1"/>
    <property type="molecule type" value="Genomic_DNA"/>
</dbReference>
<keyword evidence="1" id="KW-0812">Transmembrane</keyword>
<dbReference type="KEGG" id="vg:55003723"/>
<proteinExistence type="predicted"/>
<dbReference type="RefSeq" id="YP_009812654.1">
    <property type="nucleotide sequence ID" value="NC_048068.1"/>
</dbReference>
<protein>
    <submittedName>
        <fullName evidence="2">Uncharacterized protein</fullName>
    </submittedName>
</protein>
<accession>A0A385UF56</accession>
<organism evidence="2 3">
    <name type="scientific">Microbacterium phage OneinaGillian</name>
    <dbReference type="NCBI Taxonomy" id="2301604"/>
    <lineage>
        <taxon>Viruses</taxon>
        <taxon>Duplodnaviria</taxon>
        <taxon>Heunggongvirae</taxon>
        <taxon>Uroviricota</taxon>
        <taxon>Caudoviricetes</taxon>
        <taxon>Gillianvirus</taxon>
        <taxon>Gillianvirus oneinagillian</taxon>
    </lineage>
</organism>
<keyword evidence="1" id="KW-1133">Transmembrane helix</keyword>
<keyword evidence="3" id="KW-1185">Reference proteome</keyword>
<evidence type="ECO:0000256" key="1">
    <source>
        <dbReference type="SAM" id="Phobius"/>
    </source>
</evidence>
<dbReference type="Proteomes" id="UP000279330">
    <property type="component" value="Segment"/>
</dbReference>
<feature type="transmembrane region" description="Helical" evidence="1">
    <location>
        <begin position="12"/>
        <end position="34"/>
    </location>
</feature>
<sequence>MNCILCRLRHRLIATAGYVVFGLSVCSTCMEPLVNELADGGSVREILTRARDRGQ</sequence>
<evidence type="ECO:0000313" key="2">
    <source>
        <dbReference type="EMBL" id="AYB70158.1"/>
    </source>
</evidence>
<dbReference type="GeneID" id="55003723"/>
<name>A0A385UF56_9CAUD</name>
<keyword evidence="1" id="KW-0472">Membrane</keyword>
<reference evidence="2 3" key="1">
    <citation type="submission" date="2018-08" db="EMBL/GenBank/DDBJ databases">
        <authorList>
            <person name="Miller G.E."/>
            <person name="Abrahams R."/>
            <person name="Bazan D.C."/>
            <person name="Beglau B.C."/>
            <person name="Blaylock E.C."/>
            <person name="Choi J.D."/>
            <person name="Grewal S.K."/>
            <person name="Hernandez E.V."/>
            <person name="Kim D.J."/>
            <person name="Kim K."/>
            <person name="Lee Y."/>
            <person name="Linde M.K."/>
            <person name="Lopez M.B."/>
            <person name="Pangalila E."/>
            <person name="Parker M.A."/>
            <person name="Specht R.C."/>
            <person name="Teng M.C."/>
            <person name="Toledo B."/>
            <person name="Tran S."/>
            <person name="Yu H."/>
            <person name="Kalaj N."/>
            <person name="Muthiah A.S."/>
            <person name="Dean N.S."/>
            <person name="Diaz A."/>
            <person name="Garlena R.A."/>
            <person name="Russell D.A."/>
            <person name="Pope W.H."/>
            <person name="Jacobs-Sera D."/>
            <person name="Hatfull G.F."/>
        </authorList>
    </citation>
    <scope>NUCLEOTIDE SEQUENCE [LARGE SCALE GENOMIC DNA]</scope>
</reference>
<gene>
    <name evidence="2" type="primary">48</name>
    <name evidence="2" type="ORF">SEA_ONEIAGILLIAN_48</name>
</gene>